<dbReference type="Pfam" id="PF22725">
    <property type="entry name" value="GFO_IDH_MocA_C3"/>
    <property type="match status" value="1"/>
</dbReference>
<gene>
    <name evidence="5" type="ORF">ACFQIC_03280</name>
</gene>
<protein>
    <submittedName>
        <fullName evidence="5">Gfo/Idh/MocA family protein</fullName>
    </submittedName>
</protein>
<dbReference type="SUPFAM" id="SSF51735">
    <property type="entry name" value="NAD(P)-binding Rossmann-fold domains"/>
    <property type="match status" value="1"/>
</dbReference>
<dbReference type="EMBL" id="JBHSZV010000010">
    <property type="protein sequence ID" value="MFC7060892.1"/>
    <property type="molecule type" value="Genomic_DNA"/>
</dbReference>
<name>A0ABW2EI39_9BACI</name>
<feature type="domain" description="GFO/IDH/MocA-like oxidoreductase" evidence="4">
    <location>
        <begin position="128"/>
        <end position="246"/>
    </location>
</feature>
<proteinExistence type="inferred from homology"/>
<dbReference type="Proteomes" id="UP001596410">
    <property type="component" value="Unassembled WGS sequence"/>
</dbReference>
<accession>A0ABW2EI39</accession>
<dbReference type="PANTHER" id="PTHR22604">
    <property type="entry name" value="OXIDOREDUCTASES"/>
    <property type="match status" value="1"/>
</dbReference>
<comment type="caution">
    <text evidence="5">The sequence shown here is derived from an EMBL/GenBank/DDBJ whole genome shotgun (WGS) entry which is preliminary data.</text>
</comment>
<dbReference type="InterPro" id="IPR000683">
    <property type="entry name" value="Gfo/Idh/MocA-like_OxRdtase_N"/>
</dbReference>
<evidence type="ECO:0000256" key="2">
    <source>
        <dbReference type="ARBA" id="ARBA00023002"/>
    </source>
</evidence>
<dbReference type="SUPFAM" id="SSF55347">
    <property type="entry name" value="Glyceraldehyde-3-phosphate dehydrogenase-like, C-terminal domain"/>
    <property type="match status" value="1"/>
</dbReference>
<dbReference type="PANTHER" id="PTHR22604:SF105">
    <property type="entry name" value="TRANS-1,2-DIHYDROBENZENE-1,2-DIOL DEHYDROGENASE"/>
    <property type="match status" value="1"/>
</dbReference>
<evidence type="ECO:0000313" key="6">
    <source>
        <dbReference type="Proteomes" id="UP001596410"/>
    </source>
</evidence>
<dbReference type="InterPro" id="IPR036291">
    <property type="entry name" value="NAD(P)-bd_dom_sf"/>
</dbReference>
<comment type="similarity">
    <text evidence="1">Belongs to the Gfo/Idh/MocA family.</text>
</comment>
<evidence type="ECO:0000259" key="4">
    <source>
        <dbReference type="Pfam" id="PF22725"/>
    </source>
</evidence>
<feature type="domain" description="Gfo/Idh/MocA-like oxidoreductase N-terminal" evidence="3">
    <location>
        <begin position="2"/>
        <end position="118"/>
    </location>
</feature>
<keyword evidence="6" id="KW-1185">Reference proteome</keyword>
<dbReference type="Gene3D" id="3.40.50.720">
    <property type="entry name" value="NAD(P)-binding Rossmann-like Domain"/>
    <property type="match status" value="1"/>
</dbReference>
<sequence>MKWGIMSAANIAKKALIPALQRTEGAEVYAIASQSGKEKEVSEEFNIPYTYDNYEALLEDPKVEAVYIPLPNHLHKEWTIKAAEAGKHVLCEKPASLTQADVREMMRACEANGVYFQEAFMYQFHPQHQKVKSLIEQGEIGEVTLLRSSFSFNFDRSQYNIRLDPSKGGGSLWDIGCYGVHSALHILDREVKSLTTTAKMDEQFGVDTTAVATLLLEDDIIVQVDCSFDAHFRNEYQVIGTKGMLRVHDAYRPDKNDHQGKITLENNYGERSFEEYGDQYSLQVEAFMKAINEKESLDKYHKETFRYLDVMEKIQHSLKYK</sequence>
<organism evidence="5 6">
    <name type="scientific">Halobacillus seohaensis</name>
    <dbReference type="NCBI Taxonomy" id="447421"/>
    <lineage>
        <taxon>Bacteria</taxon>
        <taxon>Bacillati</taxon>
        <taxon>Bacillota</taxon>
        <taxon>Bacilli</taxon>
        <taxon>Bacillales</taxon>
        <taxon>Bacillaceae</taxon>
        <taxon>Halobacillus</taxon>
    </lineage>
</organism>
<evidence type="ECO:0000256" key="1">
    <source>
        <dbReference type="ARBA" id="ARBA00010928"/>
    </source>
</evidence>
<dbReference type="InterPro" id="IPR050984">
    <property type="entry name" value="Gfo/Idh/MocA_domain"/>
</dbReference>
<reference evidence="6" key="1">
    <citation type="journal article" date="2019" name="Int. J. Syst. Evol. Microbiol.">
        <title>The Global Catalogue of Microorganisms (GCM) 10K type strain sequencing project: providing services to taxonomists for standard genome sequencing and annotation.</title>
        <authorList>
            <consortium name="The Broad Institute Genomics Platform"/>
            <consortium name="The Broad Institute Genome Sequencing Center for Infectious Disease"/>
            <person name="Wu L."/>
            <person name="Ma J."/>
        </authorList>
    </citation>
    <scope>NUCLEOTIDE SEQUENCE [LARGE SCALE GENOMIC DNA]</scope>
    <source>
        <strain evidence="6">CGMCC 4.1621</strain>
    </source>
</reference>
<dbReference type="Gene3D" id="3.30.360.10">
    <property type="entry name" value="Dihydrodipicolinate Reductase, domain 2"/>
    <property type="match status" value="1"/>
</dbReference>
<evidence type="ECO:0000313" key="5">
    <source>
        <dbReference type="EMBL" id="MFC7060892.1"/>
    </source>
</evidence>
<dbReference type="RefSeq" id="WP_204708754.1">
    <property type="nucleotide sequence ID" value="NZ_JBHSZV010000010.1"/>
</dbReference>
<keyword evidence="2" id="KW-0560">Oxidoreductase</keyword>
<dbReference type="InterPro" id="IPR055170">
    <property type="entry name" value="GFO_IDH_MocA-like_dom"/>
</dbReference>
<dbReference type="Pfam" id="PF01408">
    <property type="entry name" value="GFO_IDH_MocA"/>
    <property type="match status" value="1"/>
</dbReference>
<evidence type="ECO:0000259" key="3">
    <source>
        <dbReference type="Pfam" id="PF01408"/>
    </source>
</evidence>